<dbReference type="AlphaFoldDB" id="A0AAW5GBQ4"/>
<evidence type="ECO:0000313" key="5">
    <source>
        <dbReference type="Proteomes" id="UP001057360"/>
    </source>
</evidence>
<dbReference type="GO" id="GO:0016070">
    <property type="term" value="P:RNA metabolic process"/>
    <property type="evidence" value="ECO:0007669"/>
    <property type="project" value="InterPro"/>
</dbReference>
<reference evidence="3" key="1">
    <citation type="submission" date="2019-02" db="EMBL/GenBank/DDBJ databases">
        <title>New Zealand Erwinia strains with phe-tRNA free attachment sites.</title>
        <authorList>
            <person name="Nunes-Leite L."/>
            <person name="Pitman A.R."/>
        </authorList>
    </citation>
    <scope>NUCLEOTIDE SEQUENCE</scope>
    <source>
        <strain evidence="3">Ec-140</strain>
        <strain evidence="2">Ec-143</strain>
    </source>
</reference>
<evidence type="ECO:0000313" key="2">
    <source>
        <dbReference type="EMBL" id="MCL6350700.1"/>
    </source>
</evidence>
<dbReference type="Proteomes" id="UP001057360">
    <property type="component" value="Unassembled WGS sequence"/>
</dbReference>
<accession>A0AAW5GBQ4</accession>
<comment type="caution">
    <text evidence="3">The sequence shown here is derived from an EMBL/GenBank/DDBJ whole genome shotgun (WGS) entry which is preliminary data.</text>
</comment>
<protein>
    <submittedName>
        <fullName evidence="3">Type I addiction module toxin, SymE family</fullName>
    </submittedName>
</protein>
<sequence length="45" mass="5170">MSRVIIGISLQFKLSGKWLEELGFNTDQFIIVTVERGQLVIKPKH</sequence>
<keyword evidence="4" id="KW-1185">Reference proteome</keyword>
<name>A0AAW5GBQ4_9GAMM</name>
<organism evidence="3 5">
    <name type="scientific">Pectobacterium polaris</name>
    <dbReference type="NCBI Taxonomy" id="2042057"/>
    <lineage>
        <taxon>Bacteria</taxon>
        <taxon>Pseudomonadati</taxon>
        <taxon>Pseudomonadota</taxon>
        <taxon>Gammaproteobacteria</taxon>
        <taxon>Enterobacterales</taxon>
        <taxon>Pectobacteriaceae</taxon>
        <taxon>Pectobacterium</taxon>
    </lineage>
</organism>
<evidence type="ECO:0000313" key="4">
    <source>
        <dbReference type="Proteomes" id="UP001055618"/>
    </source>
</evidence>
<dbReference type="Proteomes" id="UP001055618">
    <property type="component" value="Unassembled WGS sequence"/>
</dbReference>
<evidence type="ECO:0000259" key="1">
    <source>
        <dbReference type="Pfam" id="PF08845"/>
    </source>
</evidence>
<feature type="domain" description="Toxin SymE-like" evidence="1">
    <location>
        <begin position="12"/>
        <end position="43"/>
    </location>
</feature>
<dbReference type="InterPro" id="IPR014944">
    <property type="entry name" value="Toxin_SymE-like"/>
</dbReference>
<dbReference type="GO" id="GO:0005737">
    <property type="term" value="C:cytoplasm"/>
    <property type="evidence" value="ECO:0007669"/>
    <property type="project" value="InterPro"/>
</dbReference>
<dbReference type="GO" id="GO:0003723">
    <property type="term" value="F:RNA binding"/>
    <property type="evidence" value="ECO:0007669"/>
    <property type="project" value="InterPro"/>
</dbReference>
<dbReference type="GO" id="GO:0016788">
    <property type="term" value="F:hydrolase activity, acting on ester bonds"/>
    <property type="evidence" value="ECO:0007669"/>
    <property type="project" value="InterPro"/>
</dbReference>
<evidence type="ECO:0000313" key="3">
    <source>
        <dbReference type="EMBL" id="MCL6368098.1"/>
    </source>
</evidence>
<gene>
    <name evidence="2" type="ORF">EXT50_05910</name>
    <name evidence="3" type="ORF">EXT53_05910</name>
</gene>
<dbReference type="Pfam" id="PF08845">
    <property type="entry name" value="SymE_toxin"/>
    <property type="match status" value="1"/>
</dbReference>
<proteinExistence type="predicted"/>
<dbReference type="EMBL" id="SGPY01000003">
    <property type="protein sequence ID" value="MCL6368098.1"/>
    <property type="molecule type" value="Genomic_DNA"/>
</dbReference>
<dbReference type="EMBL" id="SGPX01000003">
    <property type="protein sequence ID" value="MCL6350700.1"/>
    <property type="molecule type" value="Genomic_DNA"/>
</dbReference>